<reference evidence="4 5" key="1">
    <citation type="submission" date="2016-07" db="EMBL/GenBank/DDBJ databases">
        <title>Pervasive Adenine N6-methylation of Active Genes in Fungi.</title>
        <authorList>
            <consortium name="DOE Joint Genome Institute"/>
            <person name="Mondo S.J."/>
            <person name="Dannebaum R.O."/>
            <person name="Kuo R.C."/>
            <person name="Labutti K."/>
            <person name="Haridas S."/>
            <person name="Kuo A."/>
            <person name="Salamov A."/>
            <person name="Ahrendt S.R."/>
            <person name="Lipzen A."/>
            <person name="Sullivan W."/>
            <person name="Andreopoulos W.B."/>
            <person name="Clum A."/>
            <person name="Lindquist E."/>
            <person name="Daum C."/>
            <person name="Ramamoorthy G.K."/>
            <person name="Gryganskyi A."/>
            <person name="Culley D."/>
            <person name="Magnuson J.K."/>
            <person name="James T.Y."/>
            <person name="O'Malley M.A."/>
            <person name="Stajich J.E."/>
            <person name="Spatafora J.W."/>
            <person name="Visel A."/>
            <person name="Grigoriev I.V."/>
        </authorList>
    </citation>
    <scope>NUCLEOTIDE SEQUENCE [LARGE SCALE GENOMIC DNA]</scope>
    <source>
        <strain evidence="4 5">CBS 115471</strain>
    </source>
</reference>
<keyword evidence="1" id="KW-0548">Nucleotidyltransferase</keyword>
<keyword evidence="1" id="KW-0808">Transferase</keyword>
<feature type="compositionally biased region" description="Polar residues" evidence="2">
    <location>
        <begin position="249"/>
        <end position="258"/>
    </location>
</feature>
<evidence type="ECO:0000259" key="3">
    <source>
        <dbReference type="Pfam" id="PF05183"/>
    </source>
</evidence>
<feature type="compositionally biased region" description="Pro residues" evidence="2">
    <location>
        <begin position="1"/>
        <end position="11"/>
    </location>
</feature>
<feature type="compositionally biased region" description="Polar residues" evidence="2">
    <location>
        <begin position="307"/>
        <end position="324"/>
    </location>
</feature>
<dbReference type="PANTHER" id="PTHR23079">
    <property type="entry name" value="RNA-DEPENDENT RNA POLYMERASE"/>
    <property type="match status" value="1"/>
</dbReference>
<dbReference type="EC" id="2.7.7.48" evidence="1"/>
<feature type="region of interest" description="Disordered" evidence="2">
    <location>
        <begin position="1382"/>
        <end position="1409"/>
    </location>
</feature>
<dbReference type="GO" id="GO:0031380">
    <property type="term" value="C:nuclear RNA-directed RNA polymerase complex"/>
    <property type="evidence" value="ECO:0007669"/>
    <property type="project" value="TreeGrafter"/>
</dbReference>
<name>A0A1Y1ZUF9_9PLEO</name>
<dbReference type="InterPro" id="IPR007855">
    <property type="entry name" value="RDRP"/>
</dbReference>
<evidence type="ECO:0000256" key="2">
    <source>
        <dbReference type="SAM" id="MobiDB-lite"/>
    </source>
</evidence>
<dbReference type="PANTHER" id="PTHR23079:SF55">
    <property type="entry name" value="RNA-DIRECTED RNA POLYMERASE"/>
    <property type="match status" value="1"/>
</dbReference>
<dbReference type="InterPro" id="IPR057596">
    <property type="entry name" value="RDRP_core"/>
</dbReference>
<feature type="region of interest" description="Disordered" evidence="2">
    <location>
        <begin position="1"/>
        <end position="41"/>
    </location>
</feature>
<evidence type="ECO:0000313" key="5">
    <source>
        <dbReference type="Proteomes" id="UP000193144"/>
    </source>
</evidence>
<feature type="compositionally biased region" description="Acidic residues" evidence="2">
    <location>
        <begin position="1387"/>
        <end position="1400"/>
    </location>
</feature>
<dbReference type="OrthoDB" id="10055769at2759"/>
<feature type="region of interest" description="Disordered" evidence="2">
    <location>
        <begin position="400"/>
        <end position="424"/>
    </location>
</feature>
<feature type="region of interest" description="Disordered" evidence="2">
    <location>
        <begin position="307"/>
        <end position="328"/>
    </location>
</feature>
<dbReference type="STRING" id="1231657.A0A1Y1ZUF9"/>
<dbReference type="GO" id="GO:0003723">
    <property type="term" value="F:RNA binding"/>
    <property type="evidence" value="ECO:0007669"/>
    <property type="project" value="UniProtKB-KW"/>
</dbReference>
<keyword evidence="1" id="KW-0696">RNA-directed RNA polymerase</keyword>
<proteinExistence type="inferred from homology"/>
<comment type="catalytic activity">
    <reaction evidence="1">
        <text>RNA(n) + a ribonucleoside 5'-triphosphate = RNA(n+1) + diphosphate</text>
        <dbReference type="Rhea" id="RHEA:21248"/>
        <dbReference type="Rhea" id="RHEA-COMP:14527"/>
        <dbReference type="Rhea" id="RHEA-COMP:17342"/>
        <dbReference type="ChEBI" id="CHEBI:33019"/>
        <dbReference type="ChEBI" id="CHEBI:61557"/>
        <dbReference type="ChEBI" id="CHEBI:140395"/>
        <dbReference type="EC" id="2.7.7.48"/>
    </reaction>
</comment>
<dbReference type="Pfam" id="PF05183">
    <property type="entry name" value="RdRP"/>
    <property type="match status" value="1"/>
</dbReference>
<protein>
    <recommendedName>
        <fullName evidence="1">RNA-dependent RNA polymerase</fullName>
        <ecNumber evidence="1">2.7.7.48</ecNumber>
    </recommendedName>
</protein>
<keyword evidence="5" id="KW-1185">Reference proteome</keyword>
<evidence type="ECO:0000256" key="1">
    <source>
        <dbReference type="RuleBase" id="RU363098"/>
    </source>
</evidence>
<dbReference type="EMBL" id="MCFA01000038">
    <property type="protein sequence ID" value="ORY13850.1"/>
    <property type="molecule type" value="Genomic_DNA"/>
</dbReference>
<evidence type="ECO:0000313" key="4">
    <source>
        <dbReference type="EMBL" id="ORY13850.1"/>
    </source>
</evidence>
<sequence>MRKAPQLPPPGEGIQGNRGPSRPRTPTPLGPASAPRPSQRTIDFEAIIVSLESKWKLGLEIRPPTWSPHKSENNTADKVYGRIKHYYYSSSSIQTKEIIDEFEAEAAQIQGLEERLELLRMKFPPPQKSTPKTNRTTGTHTPRDDPHKPLRSPSFSQWSPVSQPAQMFQESKSPSVFDTTPETAQLSDEATDEDVPASPSPSAGRRSHAGSRASAYSPTKKRPSNDLKNEGGSPKMPRTSKGKQPLNGEPSSTQSPGRSQVFKKPSIPLFRSFQATNTADTSFEMSSQETDTTNPTANTSFQMSSQETHMTPDTTNTSFTSNATDGDAVYPKLTRTSSATMGSLDDQDLLEVTTKLEREAHSQEATRESSSYGSVDEEGLIYASMEHEIQSKEEVDITRPATPLVPGSFPPGLSESRYTPNSNQSPIRLNHYIRDIPKKDLFVENTDGMMHLPYFIRFICLRIGLENSVSLQDVAHDIGPGWLDYDNFWHTVKTHPNCVNTIIHDPKRAWSTIKKGLDGYTFKGRVVLNNRRSGPVFTMELLPLAADKSCRLQRKFGTDRFLYLTFPSLNSKTKSERFRRDDLVQIQEQFKLWFKTEHSFLGRKWRAFHLEPIKKGKMASRDSNQNGNNNRIVLFATEGQDIEEPLSLGGMMDWFFPFALNKNQSFCKAFARFDLGLSRTTPTLEFTPEQIRYVPDQLAGELPEDVSFNDPTLPWETCKDKFVVMNDGCCLVSVGAAQAIWKTYKERTGAQGPMPSAFQGRIGGAKGLWMISAESYTKDPFHLGIWIHINKSQLKFEPHECDRLGGEFDPQRLMFELVRFSTTPVPSDLHISFIPILVDRGVSPQKIEALIKNRLDFERKELLEILHDSVRMYDWAHKQGGSATRDNGRFRWQAALPHALDEKIRLLLQGGFVPLESPYLSRCLQRFIERQQLLKEKKLRIPLGKATFLYGVADPYGVLSPGEVHVQFSSAFHDESTDESYLCLNGLELLVGRQPACRRSDIQKVQAVVKSELAHLVDLVVFPTTGPFPLAGKLQGGDYDGDIFWTCWENTLVSPFKNAPAPLKDPEPSDYGIRKDTRKLTDIMDPHDLSTIDNMLTNVLEFRSSPSLLGIVTNYLEKQAYAENRIYSMTIDKLCDMHDLLVDAPKQGYSFDEENFRAYIKTLPPPINPPKPVYKQAMEKCEAAREMGEADNARERVWCFNPENLLDHLYFNVVRKHGNDTLMRVAEKFSSAKDDDEYLRYTYRWLLDQHSPIVDKEVKSLIKKLDGVYRHWNASMHDKLTSNQYNVTVDECFQRFKAILPDNPQDPEIKPWLHPFLNKDFTLWESIRASTLYSRYPGRASFVFHMAGKQLAKLKADSQFGSRSVTLPILSNMKPKPIRALVPLDGEGSEDEDDAPTDDDQVPRGPIFF</sequence>
<organism evidence="4 5">
    <name type="scientific">Clohesyomyces aquaticus</name>
    <dbReference type="NCBI Taxonomy" id="1231657"/>
    <lineage>
        <taxon>Eukaryota</taxon>
        <taxon>Fungi</taxon>
        <taxon>Dikarya</taxon>
        <taxon>Ascomycota</taxon>
        <taxon>Pezizomycotina</taxon>
        <taxon>Dothideomycetes</taxon>
        <taxon>Pleosporomycetidae</taxon>
        <taxon>Pleosporales</taxon>
        <taxon>Lindgomycetaceae</taxon>
        <taxon>Clohesyomyces</taxon>
    </lineage>
</organism>
<feature type="domain" description="RDRP core" evidence="3">
    <location>
        <begin position="539"/>
        <end position="1213"/>
    </location>
</feature>
<accession>A0A1Y1ZUF9</accession>
<dbReference type="Proteomes" id="UP000193144">
    <property type="component" value="Unassembled WGS sequence"/>
</dbReference>
<comment type="caution">
    <text evidence="4">The sequence shown here is derived from an EMBL/GenBank/DDBJ whole genome shotgun (WGS) entry which is preliminary data.</text>
</comment>
<feature type="compositionally biased region" description="Polar residues" evidence="2">
    <location>
        <begin position="129"/>
        <end position="140"/>
    </location>
</feature>
<comment type="similarity">
    <text evidence="1">Belongs to the RdRP family.</text>
</comment>
<gene>
    <name evidence="4" type="ORF">BCR34DRAFT_252830</name>
</gene>
<feature type="compositionally biased region" description="Polar residues" evidence="2">
    <location>
        <begin position="153"/>
        <end position="188"/>
    </location>
</feature>
<feature type="region of interest" description="Disordered" evidence="2">
    <location>
        <begin position="117"/>
        <end position="273"/>
    </location>
</feature>
<dbReference type="GO" id="GO:0030422">
    <property type="term" value="P:siRNA processing"/>
    <property type="evidence" value="ECO:0007669"/>
    <property type="project" value="TreeGrafter"/>
</dbReference>
<dbReference type="GO" id="GO:0003968">
    <property type="term" value="F:RNA-directed RNA polymerase activity"/>
    <property type="evidence" value="ECO:0007669"/>
    <property type="project" value="UniProtKB-KW"/>
</dbReference>
<keyword evidence="1" id="KW-0694">RNA-binding</keyword>